<reference evidence="1" key="1">
    <citation type="submission" date="2021-01" db="EMBL/GenBank/DDBJ databases">
        <authorList>
            <person name="Zahm M."/>
            <person name="Roques C."/>
            <person name="Cabau C."/>
            <person name="Klopp C."/>
            <person name="Donnadieu C."/>
            <person name="Jouanno E."/>
            <person name="Lampietro C."/>
            <person name="Louis A."/>
            <person name="Herpin A."/>
            <person name="Echchiki A."/>
            <person name="Berthelot C."/>
            <person name="Parey E."/>
            <person name="Roest-Crollius H."/>
            <person name="Braasch I."/>
            <person name="Postlethwait J."/>
            <person name="Bobe J."/>
            <person name="Montfort J."/>
            <person name="Bouchez O."/>
            <person name="Begum T."/>
            <person name="Mejri S."/>
            <person name="Adams A."/>
            <person name="Chen W.-J."/>
            <person name="Guiguen Y."/>
        </authorList>
    </citation>
    <scope>NUCLEOTIDE SEQUENCE</scope>
    <source>
        <tissue evidence="1">Blood</tissue>
    </source>
</reference>
<evidence type="ECO:0000313" key="2">
    <source>
        <dbReference type="Proteomes" id="UP000829720"/>
    </source>
</evidence>
<dbReference type="AlphaFoldDB" id="A0A8T3D216"/>
<accession>A0A8T3D216</accession>
<proteinExistence type="predicted"/>
<gene>
    <name evidence="1" type="ORF">AGOR_G00146260</name>
</gene>
<dbReference type="EMBL" id="JAERUA010000013">
    <property type="protein sequence ID" value="KAI1891679.1"/>
    <property type="molecule type" value="Genomic_DNA"/>
</dbReference>
<name>A0A8T3D216_9TELE</name>
<evidence type="ECO:0000313" key="1">
    <source>
        <dbReference type="EMBL" id="KAI1891679.1"/>
    </source>
</evidence>
<dbReference type="Proteomes" id="UP000829720">
    <property type="component" value="Unassembled WGS sequence"/>
</dbReference>
<keyword evidence="2" id="KW-1185">Reference proteome</keyword>
<protein>
    <submittedName>
        <fullName evidence="1">Uncharacterized protein</fullName>
    </submittedName>
</protein>
<comment type="caution">
    <text evidence="1">The sequence shown here is derived from an EMBL/GenBank/DDBJ whole genome shotgun (WGS) entry which is preliminary data.</text>
</comment>
<sequence>MVLAADLEWNFRRKGTGRNIPYKDKFAVQEYTITYVGSPPIELQPLFTVNWVWPSTVFSEPIQTLDPAGSAARPRLQTTQFPAPYQRQGATVADQVSGAVVQPLTR</sequence>
<organism evidence="1 2">
    <name type="scientific">Albula goreensis</name>
    <dbReference type="NCBI Taxonomy" id="1534307"/>
    <lineage>
        <taxon>Eukaryota</taxon>
        <taxon>Metazoa</taxon>
        <taxon>Chordata</taxon>
        <taxon>Craniata</taxon>
        <taxon>Vertebrata</taxon>
        <taxon>Euteleostomi</taxon>
        <taxon>Actinopterygii</taxon>
        <taxon>Neopterygii</taxon>
        <taxon>Teleostei</taxon>
        <taxon>Albuliformes</taxon>
        <taxon>Albulidae</taxon>
        <taxon>Albula</taxon>
    </lineage>
</organism>